<dbReference type="Pfam" id="PF00293">
    <property type="entry name" value="NUDIX"/>
    <property type="match status" value="1"/>
</dbReference>
<evidence type="ECO:0000256" key="4">
    <source>
        <dbReference type="ARBA" id="ARBA00012381"/>
    </source>
</evidence>
<evidence type="ECO:0000256" key="1">
    <source>
        <dbReference type="ARBA" id="ARBA00001946"/>
    </source>
</evidence>
<evidence type="ECO:0000256" key="6">
    <source>
        <dbReference type="ARBA" id="ARBA00022801"/>
    </source>
</evidence>
<keyword evidence="7" id="KW-0460">Magnesium</keyword>
<dbReference type="GO" id="GO:0046872">
    <property type="term" value="F:metal ion binding"/>
    <property type="evidence" value="ECO:0007669"/>
    <property type="project" value="UniProtKB-KW"/>
</dbReference>
<dbReference type="GO" id="GO:0019677">
    <property type="term" value="P:NAD+ catabolic process"/>
    <property type="evidence" value="ECO:0007669"/>
    <property type="project" value="TreeGrafter"/>
</dbReference>
<comment type="similarity">
    <text evidence="3">Belongs to the Nudix hydrolase family. NudC subfamily.</text>
</comment>
<dbReference type="Proteomes" id="UP000187185">
    <property type="component" value="Chromosome"/>
</dbReference>
<dbReference type="CDD" id="cd03429">
    <property type="entry name" value="NUDIX_NADH_pyrophosphatase_Nudt13"/>
    <property type="match status" value="1"/>
</dbReference>
<accession>A0A1P8U7M4</accession>
<sequence length="318" mass="33072">MTPSPDPDAAASAPPLARAGIDRAAEERAEAGLIDRLRGNADTRVVAVHGDRAPLTADGSLRTVAVEAIRDGVKWGFLGRDETGRALLVAAAGAQAPSPLRADPGEGAPGAAPDGWGALRAVGGEMPAVDAGVFVEAVALGGWLVAAPFCSACGGRTEVRSAGWSRHCPSCGREHFPRTDPAVIVAVTTPDRERLLLGKNALWADRNMYSTFAGFVEAGESLEATIVREVAEEAGVTVSAAAYRGSQAWPYPRSLMLGFHATAADPEAARADGEEIVDVRWFTRAELTAAFAGEADFALPGTASIAHRLIADWVAMPE</sequence>
<dbReference type="Pfam" id="PF09297">
    <property type="entry name" value="Zn_ribbon_NUD"/>
    <property type="match status" value="1"/>
</dbReference>
<dbReference type="GO" id="GO:0035529">
    <property type="term" value="F:NADH pyrophosphatase activity"/>
    <property type="evidence" value="ECO:0007669"/>
    <property type="project" value="TreeGrafter"/>
</dbReference>
<keyword evidence="5" id="KW-0479">Metal-binding</keyword>
<evidence type="ECO:0000259" key="11">
    <source>
        <dbReference type="PROSITE" id="PS51462"/>
    </source>
</evidence>
<dbReference type="PANTHER" id="PTHR42904">
    <property type="entry name" value="NUDIX HYDROLASE, NUDC SUBFAMILY"/>
    <property type="match status" value="1"/>
</dbReference>
<keyword evidence="8" id="KW-0520">NAD</keyword>
<gene>
    <name evidence="12" type="ORF">BOH66_07530</name>
</gene>
<dbReference type="PANTHER" id="PTHR42904:SF6">
    <property type="entry name" value="NAD-CAPPED RNA HYDROLASE NUDT12"/>
    <property type="match status" value="1"/>
</dbReference>
<dbReference type="EMBL" id="CP018762">
    <property type="protein sequence ID" value="APZ34118.1"/>
    <property type="molecule type" value="Genomic_DNA"/>
</dbReference>
<dbReference type="AlphaFoldDB" id="A0A1P8U7M4"/>
<dbReference type="Gene3D" id="3.90.79.20">
    <property type="match status" value="1"/>
</dbReference>
<evidence type="ECO:0000256" key="5">
    <source>
        <dbReference type="ARBA" id="ARBA00022723"/>
    </source>
</evidence>
<dbReference type="InterPro" id="IPR049734">
    <property type="entry name" value="NudC-like_C"/>
</dbReference>
<evidence type="ECO:0000313" key="12">
    <source>
        <dbReference type="EMBL" id="APZ34118.1"/>
    </source>
</evidence>
<dbReference type="STRING" id="36805.BOH66_07530"/>
<protein>
    <recommendedName>
        <fullName evidence="4">NAD(+) diphosphatase</fullName>
        <ecNumber evidence="4">3.6.1.22</ecNumber>
    </recommendedName>
</protein>
<dbReference type="NCBIfam" id="NF001299">
    <property type="entry name" value="PRK00241.1"/>
    <property type="match status" value="1"/>
</dbReference>
<dbReference type="InterPro" id="IPR015797">
    <property type="entry name" value="NUDIX_hydrolase-like_dom_sf"/>
</dbReference>
<dbReference type="SUPFAM" id="SSF55811">
    <property type="entry name" value="Nudix"/>
    <property type="match status" value="1"/>
</dbReference>
<dbReference type="Gene3D" id="3.90.79.10">
    <property type="entry name" value="Nucleoside Triphosphate Pyrophosphohydrolase"/>
    <property type="match status" value="1"/>
</dbReference>
<organism evidence="12 13">
    <name type="scientific">Microbacterium aurum</name>
    <dbReference type="NCBI Taxonomy" id="36805"/>
    <lineage>
        <taxon>Bacteria</taxon>
        <taxon>Bacillati</taxon>
        <taxon>Actinomycetota</taxon>
        <taxon>Actinomycetes</taxon>
        <taxon>Micrococcales</taxon>
        <taxon>Microbacteriaceae</taxon>
        <taxon>Microbacterium</taxon>
    </lineage>
</organism>
<dbReference type="GO" id="GO:0005829">
    <property type="term" value="C:cytosol"/>
    <property type="evidence" value="ECO:0007669"/>
    <property type="project" value="TreeGrafter"/>
</dbReference>
<feature type="compositionally biased region" description="Low complexity" evidence="10">
    <location>
        <begin position="7"/>
        <end position="17"/>
    </location>
</feature>
<evidence type="ECO:0000256" key="9">
    <source>
        <dbReference type="ARBA" id="ARBA00023679"/>
    </source>
</evidence>
<keyword evidence="6" id="KW-0378">Hydrolase</keyword>
<dbReference type="InterPro" id="IPR020084">
    <property type="entry name" value="NUDIX_hydrolase_CS"/>
</dbReference>
<dbReference type="PROSITE" id="PS51462">
    <property type="entry name" value="NUDIX"/>
    <property type="match status" value="1"/>
</dbReference>
<feature type="domain" description="Nudix hydrolase" evidence="11">
    <location>
        <begin position="177"/>
        <end position="304"/>
    </location>
</feature>
<reference evidence="12 13" key="1">
    <citation type="submission" date="2016-12" db="EMBL/GenBank/DDBJ databases">
        <title>Complete genome sequence of Microbacterium aurum KACC 15219.</title>
        <authorList>
            <person name="Jung Y."/>
            <person name="Shin J.-H."/>
            <person name="Lee Y.-J."/>
            <person name="Yi H."/>
            <person name="Bahn Y.-S."/>
            <person name="Kim J.F."/>
            <person name="Lee D.-W."/>
        </authorList>
    </citation>
    <scope>NUCLEOTIDE SEQUENCE [LARGE SCALE GENOMIC DNA]</scope>
    <source>
        <strain evidence="12 13">KACC 15219</strain>
    </source>
</reference>
<keyword evidence="13" id="KW-1185">Reference proteome</keyword>
<comment type="cofactor">
    <cofactor evidence="2">
        <name>Zn(2+)</name>
        <dbReference type="ChEBI" id="CHEBI:29105"/>
    </cofactor>
</comment>
<comment type="catalytic activity">
    <reaction evidence="9">
        <text>a 5'-end NAD(+)-phospho-ribonucleoside in mRNA + H2O = a 5'-end phospho-adenosine-phospho-ribonucleoside in mRNA + beta-nicotinamide D-ribonucleotide + 2 H(+)</text>
        <dbReference type="Rhea" id="RHEA:60876"/>
        <dbReference type="Rhea" id="RHEA-COMP:15698"/>
        <dbReference type="Rhea" id="RHEA-COMP:15719"/>
        <dbReference type="ChEBI" id="CHEBI:14649"/>
        <dbReference type="ChEBI" id="CHEBI:15377"/>
        <dbReference type="ChEBI" id="CHEBI:15378"/>
        <dbReference type="ChEBI" id="CHEBI:144029"/>
        <dbReference type="ChEBI" id="CHEBI:144051"/>
    </reaction>
    <physiologicalReaction direction="left-to-right" evidence="9">
        <dbReference type="Rhea" id="RHEA:60877"/>
    </physiologicalReaction>
</comment>
<dbReference type="OrthoDB" id="9791656at2"/>
<feature type="region of interest" description="Disordered" evidence="10">
    <location>
        <begin position="1"/>
        <end position="24"/>
    </location>
</feature>
<dbReference type="KEGG" id="maur:BOH66_07530"/>
<proteinExistence type="inferred from homology"/>
<dbReference type="InterPro" id="IPR015376">
    <property type="entry name" value="Znr_NADH_PPase"/>
</dbReference>
<evidence type="ECO:0000256" key="3">
    <source>
        <dbReference type="ARBA" id="ARBA00009595"/>
    </source>
</evidence>
<evidence type="ECO:0000256" key="2">
    <source>
        <dbReference type="ARBA" id="ARBA00001947"/>
    </source>
</evidence>
<evidence type="ECO:0000256" key="10">
    <source>
        <dbReference type="SAM" id="MobiDB-lite"/>
    </source>
</evidence>
<evidence type="ECO:0000313" key="13">
    <source>
        <dbReference type="Proteomes" id="UP000187185"/>
    </source>
</evidence>
<dbReference type="InterPro" id="IPR000086">
    <property type="entry name" value="NUDIX_hydrolase_dom"/>
</dbReference>
<name>A0A1P8U7M4_9MICO</name>
<dbReference type="GO" id="GO:0006742">
    <property type="term" value="P:NADP+ catabolic process"/>
    <property type="evidence" value="ECO:0007669"/>
    <property type="project" value="TreeGrafter"/>
</dbReference>
<evidence type="ECO:0000256" key="8">
    <source>
        <dbReference type="ARBA" id="ARBA00023027"/>
    </source>
</evidence>
<dbReference type="InterPro" id="IPR050241">
    <property type="entry name" value="NAD-cap_RNA_hydrolase_NudC"/>
</dbReference>
<dbReference type="EC" id="3.6.1.22" evidence="4"/>
<dbReference type="RefSeq" id="WP_076690434.1">
    <property type="nucleotide sequence ID" value="NZ_CP018762.1"/>
</dbReference>
<comment type="cofactor">
    <cofactor evidence="1">
        <name>Mg(2+)</name>
        <dbReference type="ChEBI" id="CHEBI:18420"/>
    </cofactor>
</comment>
<evidence type="ECO:0000256" key="7">
    <source>
        <dbReference type="ARBA" id="ARBA00022842"/>
    </source>
</evidence>
<dbReference type="PROSITE" id="PS00893">
    <property type="entry name" value="NUDIX_BOX"/>
    <property type="match status" value="1"/>
</dbReference>